<evidence type="ECO:0000256" key="5">
    <source>
        <dbReference type="ARBA" id="ARBA00022679"/>
    </source>
</evidence>
<dbReference type="PANTHER" id="PTHR11265:SF0">
    <property type="entry name" value="12S RRNA N4-METHYLCYTIDINE METHYLTRANSFERASE"/>
    <property type="match status" value="1"/>
</dbReference>
<evidence type="ECO:0000256" key="1">
    <source>
        <dbReference type="ARBA" id="ARBA00010396"/>
    </source>
</evidence>
<evidence type="ECO:0000256" key="2">
    <source>
        <dbReference type="ARBA" id="ARBA00022490"/>
    </source>
</evidence>
<evidence type="ECO:0000256" key="7">
    <source>
        <dbReference type="HAMAP-Rule" id="MF_01007"/>
    </source>
</evidence>
<feature type="binding site" evidence="7">
    <location>
        <position position="109"/>
    </location>
    <ligand>
        <name>S-adenosyl-L-methionine</name>
        <dbReference type="ChEBI" id="CHEBI:59789"/>
    </ligand>
</feature>
<dbReference type="EMBL" id="BIMN01000004">
    <property type="protein sequence ID" value="GCE63847.1"/>
    <property type="molecule type" value="Genomic_DNA"/>
</dbReference>
<dbReference type="SUPFAM" id="SSF53335">
    <property type="entry name" value="S-adenosyl-L-methionine-dependent methyltransferases"/>
    <property type="match status" value="1"/>
</dbReference>
<evidence type="ECO:0000313" key="9">
    <source>
        <dbReference type="Proteomes" id="UP000324831"/>
    </source>
</evidence>
<organism evidence="8 9">
    <name type="scientific">Candidatus Mycoplasma haematohominis</name>
    <dbReference type="NCBI Taxonomy" id="1494318"/>
    <lineage>
        <taxon>Bacteria</taxon>
        <taxon>Bacillati</taxon>
        <taxon>Mycoplasmatota</taxon>
        <taxon>Mollicutes</taxon>
        <taxon>Mycoplasmataceae</taxon>
        <taxon>Mycoplasma</taxon>
    </lineage>
</organism>
<dbReference type="InterPro" id="IPR023397">
    <property type="entry name" value="SAM-dep_MeTrfase_MraW_recog"/>
</dbReference>
<comment type="function">
    <text evidence="7">Specifically methylates the N4 position of cytidine in position 1402 (C1402) of 16S rRNA.</text>
</comment>
<dbReference type="EC" id="2.1.1.199" evidence="7"/>
<gene>
    <name evidence="7 8" type="primary">rsmH</name>
    <name evidence="8" type="ORF">MHSWG343_08540</name>
</gene>
<keyword evidence="6 7" id="KW-0949">S-adenosyl-L-methionine</keyword>
<keyword evidence="2 7" id="KW-0963">Cytoplasm</keyword>
<dbReference type="Gene3D" id="3.40.50.150">
    <property type="entry name" value="Vaccinia Virus protein VP39"/>
    <property type="match status" value="1"/>
</dbReference>
<comment type="catalytic activity">
    <reaction evidence="7">
        <text>cytidine(1402) in 16S rRNA + S-adenosyl-L-methionine = N(4)-methylcytidine(1402) in 16S rRNA + S-adenosyl-L-homocysteine + H(+)</text>
        <dbReference type="Rhea" id="RHEA:42928"/>
        <dbReference type="Rhea" id="RHEA-COMP:10286"/>
        <dbReference type="Rhea" id="RHEA-COMP:10287"/>
        <dbReference type="ChEBI" id="CHEBI:15378"/>
        <dbReference type="ChEBI" id="CHEBI:57856"/>
        <dbReference type="ChEBI" id="CHEBI:59789"/>
        <dbReference type="ChEBI" id="CHEBI:74506"/>
        <dbReference type="ChEBI" id="CHEBI:82748"/>
        <dbReference type="EC" id="2.1.1.199"/>
    </reaction>
</comment>
<keyword evidence="5 7" id="KW-0808">Transferase</keyword>
<comment type="subcellular location">
    <subcellularLocation>
        <location evidence="7">Cytoplasm</location>
    </subcellularLocation>
</comment>
<dbReference type="InterPro" id="IPR002903">
    <property type="entry name" value="RsmH"/>
</dbReference>
<dbReference type="Gene3D" id="1.10.150.170">
    <property type="entry name" value="Putative methyltransferase TM0872, insert domain"/>
    <property type="match status" value="1"/>
</dbReference>
<feature type="binding site" evidence="7">
    <location>
        <begin position="35"/>
        <end position="37"/>
    </location>
    <ligand>
        <name>S-adenosyl-L-methionine</name>
        <dbReference type="ChEBI" id="CHEBI:59789"/>
    </ligand>
</feature>
<dbReference type="GO" id="GO:0071424">
    <property type="term" value="F:rRNA (cytosine-N4-)-methyltransferase activity"/>
    <property type="evidence" value="ECO:0007669"/>
    <property type="project" value="UniProtKB-UniRule"/>
</dbReference>
<dbReference type="GO" id="GO:0070475">
    <property type="term" value="P:rRNA base methylation"/>
    <property type="evidence" value="ECO:0007669"/>
    <property type="project" value="UniProtKB-UniRule"/>
</dbReference>
<dbReference type="GO" id="GO:0005737">
    <property type="term" value="C:cytoplasm"/>
    <property type="evidence" value="ECO:0007669"/>
    <property type="project" value="UniProtKB-SubCell"/>
</dbReference>
<keyword evidence="3 7" id="KW-0698">rRNA processing</keyword>
<dbReference type="NCBIfam" id="TIGR00006">
    <property type="entry name" value="16S rRNA (cytosine(1402)-N(4))-methyltransferase RsmH"/>
    <property type="match status" value="1"/>
</dbReference>
<evidence type="ECO:0000256" key="4">
    <source>
        <dbReference type="ARBA" id="ARBA00022603"/>
    </source>
</evidence>
<feature type="binding site" evidence="7">
    <location>
        <position position="81"/>
    </location>
    <ligand>
        <name>S-adenosyl-L-methionine</name>
        <dbReference type="ChEBI" id="CHEBI:59789"/>
    </ligand>
</feature>
<reference evidence="8 9" key="1">
    <citation type="submission" date="2019-01" db="EMBL/GenBank/DDBJ databases">
        <title>Draft genome sequences of Candidatus Mycoplasma haemohominis SWG34-3 identified from a patient with pyrexia, anemia and liver dysfunction.</title>
        <authorList>
            <person name="Sekizuka T."/>
            <person name="Hattori N."/>
            <person name="Katano H."/>
            <person name="Takuma T."/>
            <person name="Ito T."/>
            <person name="Arai N."/>
            <person name="Yanai R."/>
            <person name="Ishii S."/>
            <person name="Miura Y."/>
            <person name="Tokunaga T."/>
            <person name="Watanabe H."/>
            <person name="Nomura N."/>
            <person name="Eguchi J."/>
            <person name="Arai T."/>
            <person name="Hasegawa H."/>
            <person name="Nakamaki T."/>
            <person name="Wakita T."/>
            <person name="Niki Y."/>
            <person name="Kuroda M."/>
        </authorList>
    </citation>
    <scope>NUCLEOTIDE SEQUENCE [LARGE SCALE GENOMIC DNA]</scope>
    <source>
        <strain evidence="8">SWG34-3</strain>
    </source>
</reference>
<keyword evidence="4 7" id="KW-0489">Methyltransferase</keyword>
<comment type="caution">
    <text evidence="8">The sequence shown here is derived from an EMBL/GenBank/DDBJ whole genome shotgun (WGS) entry which is preliminary data.</text>
</comment>
<accession>A0A478FRN2</accession>
<comment type="similarity">
    <text evidence="1 7">Belongs to the methyltransferase superfamily. RsmH family.</text>
</comment>
<sequence length="308" mass="35368">MSPIVHHFPVLGDEVVKYVVKNRGGIYIDATFGGGGHSKFILDILSEEGRLIAFDIDNEAIERGKKLEEEDKRFKIVKCNFADIDKYLSENNIGKVDGIVFDLGLSTFQLLSNKRGFSFKEENAFLDMRMNTDSQYTAAEVLNYSSRNHLNHIFKRYGEINNPSKLINNISIFRKQYGSISTIGDFLDIINESWDGRVDFNKFVRQCFQAVRIEVNRELDVLEKALDSLQRIVKPQGVVAIVTFHSLEDEKVRAWKKKLCDDIQIQDYAQNFVNQFSFVTNACVFPTELEKSINWASRSAKLWVAQKN</sequence>
<feature type="binding site" evidence="7">
    <location>
        <position position="55"/>
    </location>
    <ligand>
        <name>S-adenosyl-L-methionine</name>
        <dbReference type="ChEBI" id="CHEBI:59789"/>
    </ligand>
</feature>
<dbReference type="HAMAP" id="MF_01007">
    <property type="entry name" value="16SrRNA_methyltr_H"/>
    <property type="match status" value="1"/>
</dbReference>
<dbReference type="Proteomes" id="UP000324831">
    <property type="component" value="Unassembled WGS sequence"/>
</dbReference>
<dbReference type="InterPro" id="IPR029063">
    <property type="entry name" value="SAM-dependent_MTases_sf"/>
</dbReference>
<dbReference type="AlphaFoldDB" id="A0A478FRN2"/>
<dbReference type="SUPFAM" id="SSF81799">
    <property type="entry name" value="Putative methyltransferase TM0872, insert domain"/>
    <property type="match status" value="1"/>
</dbReference>
<evidence type="ECO:0000313" key="8">
    <source>
        <dbReference type="EMBL" id="GCE63847.1"/>
    </source>
</evidence>
<dbReference type="Pfam" id="PF01795">
    <property type="entry name" value="Methyltransf_5"/>
    <property type="match status" value="1"/>
</dbReference>
<evidence type="ECO:0000256" key="3">
    <source>
        <dbReference type="ARBA" id="ARBA00022552"/>
    </source>
</evidence>
<dbReference type="PIRSF" id="PIRSF004486">
    <property type="entry name" value="MraW"/>
    <property type="match status" value="1"/>
</dbReference>
<feature type="binding site" evidence="7">
    <location>
        <position position="102"/>
    </location>
    <ligand>
        <name>S-adenosyl-L-methionine</name>
        <dbReference type="ChEBI" id="CHEBI:59789"/>
    </ligand>
</feature>
<protein>
    <recommendedName>
        <fullName evidence="7">Ribosomal RNA small subunit methyltransferase H</fullName>
        <ecNumber evidence="7">2.1.1.199</ecNumber>
    </recommendedName>
    <alternativeName>
        <fullName evidence="7">16S rRNA m(4)C1402 methyltransferase</fullName>
    </alternativeName>
    <alternativeName>
        <fullName evidence="7">rRNA (cytosine-N(4)-)-methyltransferase RsmH</fullName>
    </alternativeName>
</protein>
<evidence type="ECO:0000256" key="6">
    <source>
        <dbReference type="ARBA" id="ARBA00022691"/>
    </source>
</evidence>
<name>A0A478FRN2_9MOLU</name>
<proteinExistence type="inferred from homology"/>
<dbReference type="PANTHER" id="PTHR11265">
    <property type="entry name" value="S-ADENOSYL-METHYLTRANSFERASE MRAW"/>
    <property type="match status" value="1"/>
</dbReference>